<feature type="compositionally biased region" description="Polar residues" evidence="1">
    <location>
        <begin position="175"/>
        <end position="185"/>
    </location>
</feature>
<dbReference type="Proteomes" id="UP000765509">
    <property type="component" value="Unassembled WGS sequence"/>
</dbReference>
<gene>
    <name evidence="2" type="ORF">O181_003955</name>
</gene>
<evidence type="ECO:0000313" key="2">
    <source>
        <dbReference type="EMBL" id="MBW0464240.1"/>
    </source>
</evidence>
<dbReference type="AlphaFoldDB" id="A0A9Q3BFE6"/>
<feature type="compositionally biased region" description="Polar residues" evidence="1">
    <location>
        <begin position="139"/>
        <end position="149"/>
    </location>
</feature>
<keyword evidence="3" id="KW-1185">Reference proteome</keyword>
<name>A0A9Q3BFE6_9BASI</name>
<feature type="compositionally biased region" description="Basic and acidic residues" evidence="1">
    <location>
        <begin position="125"/>
        <end position="135"/>
    </location>
</feature>
<sequence>MPQPMPQTLGNLTELNELPASGLESGSEISYMVSSNEVGMEVESLEHENNQNPPILLECAHKLILNISNLSKPDDFFIAFISAKPLSSQKPNLKRQSFRKTPDINHIIEATKDSLDQGDDIINLEADHNDNEGPKAETPATSPQNIQTSKESKNLKNDAMGQDMNDIVPEPEPKVSTSTNYQEII</sequence>
<reference evidence="2" key="1">
    <citation type="submission" date="2021-03" db="EMBL/GenBank/DDBJ databases">
        <title>Draft genome sequence of rust myrtle Austropuccinia psidii MF-1, a brazilian biotype.</title>
        <authorList>
            <person name="Quecine M.C."/>
            <person name="Pachon D.M.R."/>
            <person name="Bonatelli M.L."/>
            <person name="Correr F.H."/>
            <person name="Franceschini L.M."/>
            <person name="Leite T.F."/>
            <person name="Margarido G.R.A."/>
            <person name="Almeida C.A."/>
            <person name="Ferrarezi J.A."/>
            <person name="Labate C.A."/>
        </authorList>
    </citation>
    <scope>NUCLEOTIDE SEQUENCE</scope>
    <source>
        <strain evidence="2">MF-1</strain>
    </source>
</reference>
<organism evidence="2 3">
    <name type="scientific">Austropuccinia psidii MF-1</name>
    <dbReference type="NCBI Taxonomy" id="1389203"/>
    <lineage>
        <taxon>Eukaryota</taxon>
        <taxon>Fungi</taxon>
        <taxon>Dikarya</taxon>
        <taxon>Basidiomycota</taxon>
        <taxon>Pucciniomycotina</taxon>
        <taxon>Pucciniomycetes</taxon>
        <taxon>Pucciniales</taxon>
        <taxon>Sphaerophragmiaceae</taxon>
        <taxon>Austropuccinia</taxon>
    </lineage>
</organism>
<accession>A0A9Q3BFE6</accession>
<evidence type="ECO:0000313" key="3">
    <source>
        <dbReference type="Proteomes" id="UP000765509"/>
    </source>
</evidence>
<protein>
    <submittedName>
        <fullName evidence="2">Uncharacterized protein</fullName>
    </submittedName>
</protein>
<comment type="caution">
    <text evidence="2">The sequence shown here is derived from an EMBL/GenBank/DDBJ whole genome shotgun (WGS) entry which is preliminary data.</text>
</comment>
<feature type="region of interest" description="Disordered" evidence="1">
    <location>
        <begin position="124"/>
        <end position="185"/>
    </location>
</feature>
<dbReference type="EMBL" id="AVOT02000733">
    <property type="protein sequence ID" value="MBW0464240.1"/>
    <property type="molecule type" value="Genomic_DNA"/>
</dbReference>
<proteinExistence type="predicted"/>
<evidence type="ECO:0000256" key="1">
    <source>
        <dbReference type="SAM" id="MobiDB-lite"/>
    </source>
</evidence>